<dbReference type="Proteomes" id="UP000554235">
    <property type="component" value="Unassembled WGS sequence"/>
</dbReference>
<evidence type="ECO:0000256" key="1">
    <source>
        <dbReference type="SAM" id="MobiDB-lite"/>
    </source>
</evidence>
<dbReference type="AlphaFoldDB" id="A0A8H4LBT5"/>
<sequence length="225" mass="23876">MADNHAQGASDSHPSSEPNLSADDAEHPGTGATSVEDQQAPQGEKAPSSKAKTLLTARPPDPAGDGPLSFQNMDASVRSQAPVEAMESLKACRDHSAPKGNGFDHQNKPWDDVNDSGSLDKCLVAERLIGFSELELVDISSKTAIAKSRIAALETKIASDKSRMRDLVSQISFANTMMAAWKSELASTESRVAALEPQIAKIKYSIVLAEASASGPEPTIPRHMK</sequence>
<evidence type="ECO:0000313" key="3">
    <source>
        <dbReference type="Proteomes" id="UP000554235"/>
    </source>
</evidence>
<organism evidence="2 3">
    <name type="scientific">Fusarium albosuccineum</name>
    <dbReference type="NCBI Taxonomy" id="1237068"/>
    <lineage>
        <taxon>Eukaryota</taxon>
        <taxon>Fungi</taxon>
        <taxon>Dikarya</taxon>
        <taxon>Ascomycota</taxon>
        <taxon>Pezizomycotina</taxon>
        <taxon>Sordariomycetes</taxon>
        <taxon>Hypocreomycetidae</taxon>
        <taxon>Hypocreales</taxon>
        <taxon>Nectriaceae</taxon>
        <taxon>Fusarium</taxon>
        <taxon>Fusarium decemcellulare species complex</taxon>
    </lineage>
</organism>
<reference evidence="2 3" key="1">
    <citation type="submission" date="2020-01" db="EMBL/GenBank/DDBJ databases">
        <title>Identification and distribution of gene clusters putatively required for synthesis of sphingolipid metabolism inhibitors in phylogenetically diverse species of the filamentous fungus Fusarium.</title>
        <authorList>
            <person name="Kim H.-S."/>
            <person name="Busman M."/>
            <person name="Brown D.W."/>
            <person name="Divon H."/>
            <person name="Uhlig S."/>
            <person name="Proctor R.H."/>
        </authorList>
    </citation>
    <scope>NUCLEOTIDE SEQUENCE [LARGE SCALE GENOMIC DNA]</scope>
    <source>
        <strain evidence="2 3">NRRL 20459</strain>
    </source>
</reference>
<keyword evidence="3" id="KW-1185">Reference proteome</keyword>
<protein>
    <submittedName>
        <fullName evidence="2">Uncharacterized protein</fullName>
    </submittedName>
</protein>
<feature type="compositionally biased region" description="Polar residues" evidence="1">
    <location>
        <begin position="7"/>
        <end position="19"/>
    </location>
</feature>
<name>A0A8H4LBT5_9HYPO</name>
<evidence type="ECO:0000313" key="2">
    <source>
        <dbReference type="EMBL" id="KAF4464848.1"/>
    </source>
</evidence>
<feature type="region of interest" description="Disordered" evidence="1">
    <location>
        <begin position="1"/>
        <end position="77"/>
    </location>
</feature>
<dbReference type="Gene3D" id="1.20.5.340">
    <property type="match status" value="1"/>
</dbReference>
<feature type="compositionally biased region" description="Polar residues" evidence="1">
    <location>
        <begin position="31"/>
        <end position="41"/>
    </location>
</feature>
<gene>
    <name evidence="2" type="ORF">FALBO_8312</name>
</gene>
<accession>A0A8H4LBT5</accession>
<dbReference type="EMBL" id="JAADYS010001135">
    <property type="protein sequence ID" value="KAF4464848.1"/>
    <property type="molecule type" value="Genomic_DNA"/>
</dbReference>
<comment type="caution">
    <text evidence="2">The sequence shown here is derived from an EMBL/GenBank/DDBJ whole genome shotgun (WGS) entry which is preliminary data.</text>
</comment>
<proteinExistence type="predicted"/>